<dbReference type="RefSeq" id="WP_313499079.1">
    <property type="nucleotide sequence ID" value="NZ_CP134879.1"/>
</dbReference>
<accession>A0AA96JGA2</accession>
<dbReference type="InterPro" id="IPR007497">
    <property type="entry name" value="SIMPL/DUF541"/>
</dbReference>
<dbReference type="Pfam" id="PF04402">
    <property type="entry name" value="SIMPL"/>
    <property type="match status" value="1"/>
</dbReference>
<sequence length="205" mass="21382">MTDARPTVTVVGLGRANSPADSATIRLRCQAERPTVADAVADANAAVRLVRAAVAEHGIEADRSTTSGVEIRAVERHDKGVSTTVGYAAEHRLIIEVAHLHRLGEVLTAAIAAAGDAARLDGVVLAVADGAELSDRARDHAWADAVRSATQLAEHAGLRLGSVLRIDETPDCEIGTRQLRAAAAMPVEPGGVEASVRITVAWELV</sequence>
<dbReference type="GO" id="GO:0006974">
    <property type="term" value="P:DNA damage response"/>
    <property type="evidence" value="ECO:0007669"/>
    <property type="project" value="TreeGrafter"/>
</dbReference>
<dbReference type="Gene3D" id="3.30.110.170">
    <property type="entry name" value="Protein of unknown function (DUF541), domain 1"/>
    <property type="match status" value="1"/>
</dbReference>
<dbReference type="InterPro" id="IPR052022">
    <property type="entry name" value="26kDa_periplasmic_antigen"/>
</dbReference>
<accession>A0AA96F8P0</accession>
<keyword evidence="3" id="KW-1185">Reference proteome</keyword>
<evidence type="ECO:0000313" key="2">
    <source>
        <dbReference type="EMBL" id="WNM27704.1"/>
    </source>
</evidence>
<organism evidence="1 3">
    <name type="scientific">Demequina capsici</name>
    <dbReference type="NCBI Taxonomy" id="3075620"/>
    <lineage>
        <taxon>Bacteria</taxon>
        <taxon>Bacillati</taxon>
        <taxon>Actinomycetota</taxon>
        <taxon>Actinomycetes</taxon>
        <taxon>Micrococcales</taxon>
        <taxon>Demequinaceae</taxon>
        <taxon>Demequina</taxon>
    </lineage>
</organism>
<dbReference type="EMBL" id="CP134880">
    <property type="protein sequence ID" value="WNM27704.1"/>
    <property type="molecule type" value="Genomic_DNA"/>
</dbReference>
<evidence type="ECO:0000313" key="1">
    <source>
        <dbReference type="EMBL" id="WNM24797.1"/>
    </source>
</evidence>
<gene>
    <name evidence="1" type="ORF">RN606_01210</name>
    <name evidence="2" type="ORF">RN607_01485</name>
</gene>
<protein>
    <submittedName>
        <fullName evidence="1">SIMPL domain-containing protein</fullName>
    </submittedName>
</protein>
<dbReference type="Proteomes" id="UP001304125">
    <property type="component" value="Chromosome"/>
</dbReference>
<evidence type="ECO:0000313" key="3">
    <source>
        <dbReference type="Proteomes" id="UP001304125"/>
    </source>
</evidence>
<dbReference type="AlphaFoldDB" id="A0AA96F8P0"/>
<dbReference type="KEGG" id="dcp:RN607_01485"/>
<name>A0AA96F8P0_9MICO</name>
<dbReference type="PANTHER" id="PTHR34387:SF1">
    <property type="entry name" value="PERIPLASMIC IMMUNOGENIC PROTEIN"/>
    <property type="match status" value="1"/>
</dbReference>
<reference evidence="1 3" key="1">
    <citation type="submission" date="2023-09" db="EMBL/GenBank/DDBJ databases">
        <title>Demequina sp. a novel bacteria isolated from Capsicum annuum.</title>
        <authorList>
            <person name="Humaira Z."/>
            <person name="Lee J."/>
            <person name="Cho D."/>
        </authorList>
    </citation>
    <scope>NUCLEOTIDE SEQUENCE [LARGE SCALE GENOMIC DNA]</scope>
    <source>
        <strain evidence="1 3">OYTSA14</strain>
        <strain evidence="2">PMTSA13</strain>
    </source>
</reference>
<dbReference type="Gene3D" id="3.30.70.2970">
    <property type="entry name" value="Protein of unknown function (DUF541), domain 2"/>
    <property type="match status" value="1"/>
</dbReference>
<dbReference type="PANTHER" id="PTHR34387">
    <property type="entry name" value="SLR1258 PROTEIN"/>
    <property type="match status" value="1"/>
</dbReference>
<dbReference type="Proteomes" id="UP001303408">
    <property type="component" value="Chromosome"/>
</dbReference>
<proteinExistence type="predicted"/>
<dbReference type="EMBL" id="CP134879">
    <property type="protein sequence ID" value="WNM24797.1"/>
    <property type="molecule type" value="Genomic_DNA"/>
</dbReference>